<evidence type="ECO:0000256" key="1">
    <source>
        <dbReference type="ARBA" id="ARBA00004141"/>
    </source>
</evidence>
<dbReference type="PANTHER" id="PTHR23320">
    <property type="entry name" value="MEMBRANE-SPANNING 4-DOMAINS SUBFAMILY A MS4A -RELATED"/>
    <property type="match status" value="1"/>
</dbReference>
<evidence type="ECO:0000256" key="5">
    <source>
        <dbReference type="ARBA" id="ARBA00023136"/>
    </source>
</evidence>
<dbReference type="KEGG" id="tmu:105756667"/>
<keyword evidence="5 7" id="KW-0472">Membrane</keyword>
<feature type="region of interest" description="Disordered" evidence="6">
    <location>
        <begin position="241"/>
        <end position="296"/>
    </location>
</feature>
<feature type="transmembrane region" description="Helical" evidence="7">
    <location>
        <begin position="179"/>
        <end position="204"/>
    </location>
</feature>
<dbReference type="GeneID" id="105756667"/>
<evidence type="ECO:0000256" key="7">
    <source>
        <dbReference type="SAM" id="Phobius"/>
    </source>
</evidence>
<dbReference type="GO" id="GO:0007166">
    <property type="term" value="P:cell surface receptor signaling pathway"/>
    <property type="evidence" value="ECO:0007669"/>
    <property type="project" value="TreeGrafter"/>
</dbReference>
<dbReference type="InterPro" id="IPR030417">
    <property type="entry name" value="MS4A"/>
</dbReference>
<evidence type="ECO:0000256" key="2">
    <source>
        <dbReference type="ARBA" id="ARBA00009565"/>
    </source>
</evidence>
<evidence type="ECO:0000313" key="8">
    <source>
        <dbReference type="Proteomes" id="UP000248480"/>
    </source>
</evidence>
<dbReference type="GO" id="GO:0005886">
    <property type="term" value="C:plasma membrane"/>
    <property type="evidence" value="ECO:0007669"/>
    <property type="project" value="TreeGrafter"/>
</dbReference>
<dbReference type="PANTHER" id="PTHR23320:SF135">
    <property type="entry name" value="MEMBRANE-SPANNING 4-DOMAINS SUBFAMILY A MEMBER 6A"/>
    <property type="match status" value="1"/>
</dbReference>
<comment type="subcellular location">
    <subcellularLocation>
        <location evidence="1">Membrane</location>
        <topology evidence="1">Multi-pass membrane protein</topology>
    </subcellularLocation>
</comment>
<comment type="similarity">
    <text evidence="2">Belongs to the MS4A family.</text>
</comment>
<evidence type="ECO:0000256" key="6">
    <source>
        <dbReference type="SAM" id="MobiDB-lite"/>
    </source>
</evidence>
<dbReference type="AlphaFoldDB" id="A0A2Y9RQN2"/>
<protein>
    <submittedName>
        <fullName evidence="9">Membrane-spanning 4-domains subfamily A member 6B-like</fullName>
    </submittedName>
</protein>
<keyword evidence="8" id="KW-1185">Reference proteome</keyword>
<dbReference type="Pfam" id="PF04103">
    <property type="entry name" value="CD20"/>
    <property type="match status" value="1"/>
</dbReference>
<dbReference type="InterPro" id="IPR007237">
    <property type="entry name" value="CD20-like"/>
</dbReference>
<keyword evidence="4 7" id="KW-1133">Transmembrane helix</keyword>
<dbReference type="RefSeq" id="XP_023593878.1">
    <property type="nucleotide sequence ID" value="XM_023738110.1"/>
</dbReference>
<gene>
    <name evidence="9" type="primary">LOC105756667</name>
</gene>
<evidence type="ECO:0000313" key="9">
    <source>
        <dbReference type="RefSeq" id="XP_023593878.1"/>
    </source>
</evidence>
<dbReference type="Proteomes" id="UP000248480">
    <property type="component" value="Unplaced"/>
</dbReference>
<feature type="transmembrane region" description="Helical" evidence="7">
    <location>
        <begin position="55"/>
        <end position="74"/>
    </location>
</feature>
<evidence type="ECO:0000256" key="4">
    <source>
        <dbReference type="ARBA" id="ARBA00022989"/>
    </source>
</evidence>
<dbReference type="InParanoid" id="A0A2Y9RQN2"/>
<sequence>MADRRGSGCTMLPYVVPSGNVVVLTPSDFSMSRAEKSELPNQDDRGKGLKNEVKVLGTLQVLAGMMIMSLGITLGCTVTSHHFSPIVSTLMKSMYPFIGAKCFIVSGLLSLILEKRFNKHLAWSTLAINITSLLAAAVGFIILTFNLAAMPAARERCLQNASPPLEGFYYSRSEATNCLVVSSILLGVLSVMLIFTGLEFTVAVPSSILWWKQTHPHDEPQVGVLGWELRAQVEAQEVGVRSAAGEEGRPMRAVGAERHSHWGGQDRKGAMPRGDARANLTGPRAQRPPTQLAEDE</sequence>
<dbReference type="GO" id="GO:0005802">
    <property type="term" value="C:trans-Golgi network"/>
    <property type="evidence" value="ECO:0007669"/>
    <property type="project" value="TreeGrafter"/>
</dbReference>
<dbReference type="OrthoDB" id="10071849at2759"/>
<evidence type="ECO:0000256" key="3">
    <source>
        <dbReference type="ARBA" id="ARBA00022692"/>
    </source>
</evidence>
<feature type="compositionally biased region" description="Basic and acidic residues" evidence="6">
    <location>
        <begin position="244"/>
        <end position="269"/>
    </location>
</feature>
<name>A0A2Y9RQN2_TRIMA</name>
<feature type="transmembrane region" description="Helical" evidence="7">
    <location>
        <begin position="94"/>
        <end position="113"/>
    </location>
</feature>
<organism evidence="8 9">
    <name type="scientific">Trichechus manatus latirostris</name>
    <name type="common">Florida manatee</name>
    <dbReference type="NCBI Taxonomy" id="127582"/>
    <lineage>
        <taxon>Eukaryota</taxon>
        <taxon>Metazoa</taxon>
        <taxon>Chordata</taxon>
        <taxon>Craniata</taxon>
        <taxon>Vertebrata</taxon>
        <taxon>Euteleostomi</taxon>
        <taxon>Mammalia</taxon>
        <taxon>Eutheria</taxon>
        <taxon>Afrotheria</taxon>
        <taxon>Sirenia</taxon>
        <taxon>Trichechidae</taxon>
        <taxon>Trichechus</taxon>
    </lineage>
</organism>
<accession>A0A2Y9RQN2</accession>
<proteinExistence type="inferred from homology"/>
<reference evidence="9" key="1">
    <citation type="submission" date="2025-08" db="UniProtKB">
        <authorList>
            <consortium name="RefSeq"/>
        </authorList>
    </citation>
    <scope>IDENTIFICATION</scope>
</reference>
<feature type="transmembrane region" description="Helical" evidence="7">
    <location>
        <begin position="125"/>
        <end position="145"/>
    </location>
</feature>
<keyword evidence="3 7" id="KW-0812">Transmembrane</keyword>